<protein>
    <recommendedName>
        <fullName evidence="2">Glycosyltransferase subfamily 4-like N-terminal domain-containing protein</fullName>
    </recommendedName>
</protein>
<dbReference type="Gene3D" id="3.40.50.2000">
    <property type="entry name" value="Glycogen Phosphorylase B"/>
    <property type="match status" value="2"/>
</dbReference>
<organism evidence="1">
    <name type="scientific">marine metagenome</name>
    <dbReference type="NCBI Taxonomy" id="408172"/>
    <lineage>
        <taxon>unclassified sequences</taxon>
        <taxon>metagenomes</taxon>
        <taxon>ecological metagenomes</taxon>
    </lineage>
</organism>
<dbReference type="EMBL" id="UINC01000197">
    <property type="protein sequence ID" value="SUZ50934.1"/>
    <property type="molecule type" value="Genomic_DNA"/>
</dbReference>
<evidence type="ECO:0000313" key="1">
    <source>
        <dbReference type="EMBL" id="SUZ50934.1"/>
    </source>
</evidence>
<proteinExistence type="predicted"/>
<feature type="non-terminal residue" evidence="1">
    <location>
        <position position="403"/>
    </location>
</feature>
<evidence type="ECO:0008006" key="2">
    <source>
        <dbReference type="Google" id="ProtNLM"/>
    </source>
</evidence>
<accession>A0A381NA19</accession>
<sequence>MKKVLIISYYWLPEKGVGHKRWLGFIEHFKSNGYEPIIFTKGNTNSVTKVKNSYTLIRKKIFDPSIIFSKIFKSDYNRGVIDNSNSIFISFFSWLRSSFFIPDSRIFWVRPSVKYLKQYIKENNIEIVLTTGPPHSMHLIGLKLKKILNIKWIADFRDPYSNWDILLNMRPSYFSKIKHKNYENLFLNNANHVIVTNSMLLKEFSFHMPNNNITCIPNGSLLPETVSSSKNDYFVISHFGLINKFRNPKVFLDVIKNILENNNEFKLKFKLIFCGPVNVSTLNYIKKDQILSQSFEYHKHVDEDQMINIMSNSSLLLLLLNNTEIQNTTPFKIYDYIISNKPLITLGSYNNNDVDSLLEKHKRKKRISYDDHQSIKKIILNSFSNYNKNKEYLYSSDKSEIQF</sequence>
<dbReference type="AlphaFoldDB" id="A0A381NA19"/>
<feature type="non-terminal residue" evidence="1">
    <location>
        <position position="1"/>
    </location>
</feature>
<name>A0A381NA19_9ZZZZ</name>
<gene>
    <name evidence="1" type="ORF">METZ01_LOCUS3788</name>
</gene>
<dbReference type="SUPFAM" id="SSF53756">
    <property type="entry name" value="UDP-Glycosyltransferase/glycogen phosphorylase"/>
    <property type="match status" value="1"/>
</dbReference>
<reference evidence="1" key="1">
    <citation type="submission" date="2018-05" db="EMBL/GenBank/DDBJ databases">
        <authorList>
            <person name="Lanie J.A."/>
            <person name="Ng W.-L."/>
            <person name="Kazmierczak K.M."/>
            <person name="Andrzejewski T.M."/>
            <person name="Davidsen T.M."/>
            <person name="Wayne K.J."/>
            <person name="Tettelin H."/>
            <person name="Glass J.I."/>
            <person name="Rusch D."/>
            <person name="Podicherti R."/>
            <person name="Tsui H.-C.T."/>
            <person name="Winkler M.E."/>
        </authorList>
    </citation>
    <scope>NUCLEOTIDE SEQUENCE</scope>
</reference>